<evidence type="ECO:0000256" key="9">
    <source>
        <dbReference type="ARBA" id="ARBA00049164"/>
    </source>
</evidence>
<evidence type="ECO:0000256" key="4">
    <source>
        <dbReference type="ARBA" id="ARBA00016352"/>
    </source>
</evidence>
<keyword evidence="6 11" id="KW-0862">Zinc</keyword>
<dbReference type="SUPFAM" id="SSF51735">
    <property type="entry name" value="NAD(P)-binding Rossmann-fold domains"/>
    <property type="match status" value="1"/>
</dbReference>
<reference evidence="13" key="1">
    <citation type="submission" date="2023-03" db="EMBL/GenBank/DDBJ databases">
        <title>Amycolatopsis taiwanensis NBRC 103393.</title>
        <authorList>
            <person name="Ichikawa N."/>
            <person name="Sato H."/>
            <person name="Tonouchi N."/>
        </authorList>
    </citation>
    <scope>NUCLEOTIDE SEQUENCE</scope>
    <source>
        <strain evidence="13">NBRC 103393</strain>
    </source>
</reference>
<dbReference type="InterPro" id="IPR020843">
    <property type="entry name" value="ER"/>
</dbReference>
<evidence type="ECO:0000256" key="8">
    <source>
        <dbReference type="ARBA" id="ARBA00023027"/>
    </source>
</evidence>
<keyword evidence="14" id="KW-1185">Reference proteome</keyword>
<evidence type="ECO:0000256" key="10">
    <source>
        <dbReference type="ARBA" id="ARBA00049243"/>
    </source>
</evidence>
<comment type="catalytic activity">
    <reaction evidence="9">
        <text>a secondary alcohol + NAD(+) = a ketone + NADH + H(+)</text>
        <dbReference type="Rhea" id="RHEA:10740"/>
        <dbReference type="ChEBI" id="CHEBI:15378"/>
        <dbReference type="ChEBI" id="CHEBI:17087"/>
        <dbReference type="ChEBI" id="CHEBI:35681"/>
        <dbReference type="ChEBI" id="CHEBI:57540"/>
        <dbReference type="ChEBI" id="CHEBI:57945"/>
        <dbReference type="EC" id="1.1.1.1"/>
    </reaction>
</comment>
<keyword evidence="7" id="KW-0560">Oxidoreductase</keyword>
<evidence type="ECO:0000313" key="14">
    <source>
        <dbReference type="Proteomes" id="UP001165136"/>
    </source>
</evidence>
<dbReference type="PROSITE" id="PS00059">
    <property type="entry name" value="ADH_ZINC"/>
    <property type="match status" value="1"/>
</dbReference>
<comment type="caution">
    <text evidence="13">The sequence shown here is derived from an EMBL/GenBank/DDBJ whole genome shotgun (WGS) entry which is preliminary data.</text>
</comment>
<dbReference type="EMBL" id="BSTI01000003">
    <property type="protein sequence ID" value="GLY65031.1"/>
    <property type="molecule type" value="Genomic_DNA"/>
</dbReference>
<keyword evidence="5 11" id="KW-0479">Metal-binding</keyword>
<comment type="similarity">
    <text evidence="2 11">Belongs to the zinc-containing alcohol dehydrogenase family.</text>
</comment>
<comment type="catalytic activity">
    <reaction evidence="10">
        <text>a primary alcohol + NAD(+) = an aldehyde + NADH + H(+)</text>
        <dbReference type="Rhea" id="RHEA:10736"/>
        <dbReference type="ChEBI" id="CHEBI:15378"/>
        <dbReference type="ChEBI" id="CHEBI:15734"/>
        <dbReference type="ChEBI" id="CHEBI:17478"/>
        <dbReference type="ChEBI" id="CHEBI:57540"/>
        <dbReference type="ChEBI" id="CHEBI:57945"/>
        <dbReference type="EC" id="1.1.1.1"/>
    </reaction>
</comment>
<accession>A0A9W6VG10</accession>
<dbReference type="InterPro" id="IPR002328">
    <property type="entry name" value="ADH_Zn_CS"/>
</dbReference>
<evidence type="ECO:0000256" key="2">
    <source>
        <dbReference type="ARBA" id="ARBA00008072"/>
    </source>
</evidence>
<organism evidence="13 14">
    <name type="scientific">Amycolatopsis taiwanensis</name>
    <dbReference type="NCBI Taxonomy" id="342230"/>
    <lineage>
        <taxon>Bacteria</taxon>
        <taxon>Bacillati</taxon>
        <taxon>Actinomycetota</taxon>
        <taxon>Actinomycetes</taxon>
        <taxon>Pseudonocardiales</taxon>
        <taxon>Pseudonocardiaceae</taxon>
        <taxon>Amycolatopsis</taxon>
    </lineage>
</organism>
<dbReference type="Gene3D" id="3.90.180.10">
    <property type="entry name" value="Medium-chain alcohol dehydrogenases, catalytic domain"/>
    <property type="match status" value="1"/>
</dbReference>
<name>A0A9W6VG10_9PSEU</name>
<dbReference type="SUPFAM" id="SSF50129">
    <property type="entry name" value="GroES-like"/>
    <property type="match status" value="1"/>
</dbReference>
<dbReference type="EC" id="1.1.1.1" evidence="3"/>
<feature type="domain" description="Enoyl reductase (ER)" evidence="12">
    <location>
        <begin position="16"/>
        <end position="338"/>
    </location>
</feature>
<gene>
    <name evidence="13" type="ORF">Atai01_16500</name>
</gene>
<keyword evidence="8" id="KW-0520">NAD</keyword>
<dbReference type="GO" id="GO:0005737">
    <property type="term" value="C:cytoplasm"/>
    <property type="evidence" value="ECO:0007669"/>
    <property type="project" value="TreeGrafter"/>
</dbReference>
<dbReference type="Gene3D" id="3.40.50.720">
    <property type="entry name" value="NAD(P)-binding Rossmann-like Domain"/>
    <property type="match status" value="1"/>
</dbReference>
<dbReference type="InterPro" id="IPR013149">
    <property type="entry name" value="ADH-like_C"/>
</dbReference>
<dbReference type="Pfam" id="PF00107">
    <property type="entry name" value="ADH_zinc_N"/>
    <property type="match status" value="1"/>
</dbReference>
<evidence type="ECO:0000259" key="12">
    <source>
        <dbReference type="SMART" id="SM00829"/>
    </source>
</evidence>
<comment type="cofactor">
    <cofactor evidence="1 11">
        <name>Zn(2+)</name>
        <dbReference type="ChEBI" id="CHEBI:29105"/>
    </cofactor>
</comment>
<dbReference type="RefSeq" id="WP_052372845.1">
    <property type="nucleotide sequence ID" value="NZ_BSTI01000003.1"/>
</dbReference>
<dbReference type="PANTHER" id="PTHR42940">
    <property type="entry name" value="ALCOHOL DEHYDROGENASE 1-RELATED"/>
    <property type="match status" value="1"/>
</dbReference>
<evidence type="ECO:0000313" key="13">
    <source>
        <dbReference type="EMBL" id="GLY65031.1"/>
    </source>
</evidence>
<sequence length="342" mass="35217">MATSTSHRAMRVPDRGADLSLAQVETRDPGLGEVRVTVEACGVCHSDVMISSGDLPGSTFPITPGHEIAGRIDAIGDGVAGWSVGDRVAVGWYGGSCGYCDACREGDGIHCPRLKIPGVAYPGGFADSVAVPAVALAAIPDELTAAEAAPLACAGVTVYNALRRSAARSGDTVAILGVGGLGHLGVQFAREMGFDTVAIARGQEKAKLARELGAAHYIDSTSENVPETLQRLGGAKVVLATVTSSAAMSATLDGLGRRGELVVAGATMEPLDVTPVQLIGGGKKIYGHAAGIAVDIQRTMRFAAQTGVRPWIEQVPLEQAQTAMARMLSGQARFRMVLTTGN</sequence>
<evidence type="ECO:0000256" key="11">
    <source>
        <dbReference type="RuleBase" id="RU361277"/>
    </source>
</evidence>
<dbReference type="Pfam" id="PF08240">
    <property type="entry name" value="ADH_N"/>
    <property type="match status" value="1"/>
</dbReference>
<evidence type="ECO:0000256" key="7">
    <source>
        <dbReference type="ARBA" id="ARBA00023002"/>
    </source>
</evidence>
<proteinExistence type="inferred from homology"/>
<evidence type="ECO:0000256" key="3">
    <source>
        <dbReference type="ARBA" id="ARBA00013190"/>
    </source>
</evidence>
<evidence type="ECO:0000256" key="1">
    <source>
        <dbReference type="ARBA" id="ARBA00001947"/>
    </source>
</evidence>
<dbReference type="InterPro" id="IPR036291">
    <property type="entry name" value="NAD(P)-bd_dom_sf"/>
</dbReference>
<protein>
    <recommendedName>
        <fullName evidence="4">Alcohol dehydrogenase</fullName>
        <ecNumber evidence="3">1.1.1.1</ecNumber>
    </recommendedName>
</protein>
<dbReference type="Proteomes" id="UP001165136">
    <property type="component" value="Unassembled WGS sequence"/>
</dbReference>
<dbReference type="InterPro" id="IPR011032">
    <property type="entry name" value="GroES-like_sf"/>
</dbReference>
<dbReference type="AlphaFoldDB" id="A0A9W6VG10"/>
<dbReference type="FunFam" id="3.40.50.720:FF:000039">
    <property type="entry name" value="Alcohol dehydrogenase AdhP"/>
    <property type="match status" value="1"/>
</dbReference>
<evidence type="ECO:0000256" key="6">
    <source>
        <dbReference type="ARBA" id="ARBA00022833"/>
    </source>
</evidence>
<dbReference type="PANTHER" id="PTHR42940:SF7">
    <property type="entry name" value="ALCOHOL DEHYDROGENASE-LIKE N-TERMINAL DOMAIN-CONTAINING PROTEIN"/>
    <property type="match status" value="1"/>
</dbReference>
<dbReference type="GO" id="GO:0004022">
    <property type="term" value="F:alcohol dehydrogenase (NAD+) activity"/>
    <property type="evidence" value="ECO:0007669"/>
    <property type="project" value="UniProtKB-EC"/>
</dbReference>
<dbReference type="GO" id="GO:0008270">
    <property type="term" value="F:zinc ion binding"/>
    <property type="evidence" value="ECO:0007669"/>
    <property type="project" value="InterPro"/>
</dbReference>
<evidence type="ECO:0000256" key="5">
    <source>
        <dbReference type="ARBA" id="ARBA00022723"/>
    </source>
</evidence>
<dbReference type="InterPro" id="IPR013154">
    <property type="entry name" value="ADH-like_N"/>
</dbReference>
<dbReference type="SMART" id="SM00829">
    <property type="entry name" value="PKS_ER"/>
    <property type="match status" value="1"/>
</dbReference>